<reference evidence="1" key="2">
    <citation type="submission" date="2021-02" db="EMBL/GenBank/DDBJ databases">
        <authorList>
            <person name="Merkel A.Y."/>
        </authorList>
    </citation>
    <scope>NUCLEOTIDE SEQUENCE</scope>
    <source>
        <strain evidence="1">T05b</strain>
    </source>
</reference>
<evidence type="ECO:0000313" key="1">
    <source>
        <dbReference type="EMBL" id="MBN2964168.1"/>
    </source>
</evidence>
<organism evidence="1 2">
    <name type="scientific">Sulfurospirillum tamanense</name>
    <dbReference type="NCBI Taxonomy" id="2813362"/>
    <lineage>
        <taxon>Bacteria</taxon>
        <taxon>Pseudomonadati</taxon>
        <taxon>Campylobacterota</taxon>
        <taxon>Epsilonproteobacteria</taxon>
        <taxon>Campylobacterales</taxon>
        <taxon>Sulfurospirillaceae</taxon>
        <taxon>Sulfurospirillum</taxon>
    </lineage>
</organism>
<protein>
    <submittedName>
        <fullName evidence="1">Uncharacterized protein</fullName>
    </submittedName>
</protein>
<evidence type="ECO:0000313" key="2">
    <source>
        <dbReference type="Proteomes" id="UP000703590"/>
    </source>
</evidence>
<proteinExistence type="predicted"/>
<name>A0ABS2WRD6_9BACT</name>
<keyword evidence="2" id="KW-1185">Reference proteome</keyword>
<comment type="caution">
    <text evidence="1">The sequence shown here is derived from an EMBL/GenBank/DDBJ whole genome shotgun (WGS) entry which is preliminary data.</text>
</comment>
<dbReference type="Proteomes" id="UP000703590">
    <property type="component" value="Unassembled WGS sequence"/>
</dbReference>
<sequence>MRIAYKPLVERYNIPRPTLIEWQKKAEDKTPNWRTKHLQYLREQLEIEEETIGEINQKGILLEEYFLWVTFLFFEHAKHPLPKSTFAQKLRKFSFVNEFGVEYQHPYAKRIWLEVDMDGRMQRVAPYVSLVEVSERLTAAQYYCVQTILLRILDAIRQKLNTNVKPKLIGSTWQELHMYDKAFSVETLKKALAQENLSF</sequence>
<dbReference type="EMBL" id="JAFHKK010000008">
    <property type="protein sequence ID" value="MBN2964168.1"/>
    <property type="molecule type" value="Genomic_DNA"/>
</dbReference>
<dbReference type="RefSeq" id="WP_205458716.1">
    <property type="nucleotide sequence ID" value="NZ_JAFHKK010000008.1"/>
</dbReference>
<reference evidence="1" key="1">
    <citation type="submission" date="2021-02" db="EMBL/GenBank/DDBJ databases">
        <title>Sulfurospirillum tamanensis sp. nov.</title>
        <authorList>
            <person name="Frolova A."/>
            <person name="Merkel A."/>
            <person name="Slobodkin A."/>
        </authorList>
    </citation>
    <scope>NUCLEOTIDE SEQUENCE</scope>
    <source>
        <strain evidence="1">T05b</strain>
    </source>
</reference>
<accession>A0ABS2WRD6</accession>
<gene>
    <name evidence="1" type="ORF">JWV37_05205</name>
</gene>